<keyword evidence="1" id="KW-1185">Reference proteome</keyword>
<evidence type="ECO:0000313" key="2">
    <source>
        <dbReference type="WBParaSite" id="L893_g3991.t1"/>
    </source>
</evidence>
<dbReference type="AlphaFoldDB" id="A0A1I8ABA7"/>
<reference evidence="2" key="1">
    <citation type="submission" date="2016-11" db="UniProtKB">
        <authorList>
            <consortium name="WormBaseParasite"/>
        </authorList>
    </citation>
    <scope>IDENTIFICATION</scope>
</reference>
<name>A0A1I8ABA7_9BILA</name>
<proteinExistence type="predicted"/>
<dbReference type="Proteomes" id="UP000095287">
    <property type="component" value="Unplaced"/>
</dbReference>
<protein>
    <submittedName>
        <fullName evidence="2">Uncharacterized protein</fullName>
    </submittedName>
</protein>
<dbReference type="WBParaSite" id="L893_g3991.t1">
    <property type="protein sequence ID" value="L893_g3991.t1"/>
    <property type="gene ID" value="L893_g3991"/>
</dbReference>
<accession>A0A1I8ABA7</accession>
<sequence length="154" mass="17311">MITREQDNEPCWTRATPKDLILVKLKGFRPRGEAVQQWKGAPKKAFAMEISHFFRWLSFETCVLGKFSLEEALDDAGQHFKIDLQLADPNLSLDEVDALSSCVSGLDLQCPPPQAAEESVSQILRILMPRGHMEAIVIMLECESVRASPRVSTR</sequence>
<evidence type="ECO:0000313" key="1">
    <source>
        <dbReference type="Proteomes" id="UP000095287"/>
    </source>
</evidence>
<organism evidence="1 2">
    <name type="scientific">Steinernema glaseri</name>
    <dbReference type="NCBI Taxonomy" id="37863"/>
    <lineage>
        <taxon>Eukaryota</taxon>
        <taxon>Metazoa</taxon>
        <taxon>Ecdysozoa</taxon>
        <taxon>Nematoda</taxon>
        <taxon>Chromadorea</taxon>
        <taxon>Rhabditida</taxon>
        <taxon>Tylenchina</taxon>
        <taxon>Panagrolaimomorpha</taxon>
        <taxon>Strongyloidoidea</taxon>
        <taxon>Steinernematidae</taxon>
        <taxon>Steinernema</taxon>
    </lineage>
</organism>